<reference evidence="2" key="2">
    <citation type="journal article" date="2021" name="Syst. Appl. Microbiol.">
        <title>Roseomonas hellenica sp. nov., isolated from roots of wild-growing Alkanna tinctoria.</title>
        <authorList>
            <person name="Rat A."/>
            <person name="Naranjo H.D."/>
            <person name="Lebbe L."/>
            <person name="Cnockaert M."/>
            <person name="Krigas N."/>
            <person name="Grigoriadou K."/>
            <person name="Maloupa E."/>
            <person name="Willems A."/>
        </authorList>
    </citation>
    <scope>NUCLEOTIDE SEQUENCE</scope>
    <source>
        <strain evidence="2">LMG 31228</strain>
    </source>
</reference>
<keyword evidence="1" id="KW-0732">Signal</keyword>
<dbReference type="RefSeq" id="WP_211844369.1">
    <property type="nucleotide sequence ID" value="NZ_JAAEDL010000001.1"/>
</dbReference>
<dbReference type="Proteomes" id="UP001138709">
    <property type="component" value="Unassembled WGS sequence"/>
</dbReference>
<gene>
    <name evidence="2" type="ORF">GXW74_00830</name>
</gene>
<dbReference type="AlphaFoldDB" id="A0A9X9X5N0"/>
<protein>
    <recommendedName>
        <fullName evidence="4">Lipoprotein</fullName>
    </recommendedName>
</protein>
<evidence type="ECO:0000256" key="1">
    <source>
        <dbReference type="SAM" id="SignalP"/>
    </source>
</evidence>
<dbReference type="EMBL" id="JAAEDL010000001">
    <property type="protein sequence ID" value="MBR0679016.1"/>
    <property type="molecule type" value="Genomic_DNA"/>
</dbReference>
<keyword evidence="3" id="KW-1185">Reference proteome</keyword>
<name>A0A9X9X5N0_9PROT</name>
<evidence type="ECO:0008006" key="4">
    <source>
        <dbReference type="Google" id="ProtNLM"/>
    </source>
</evidence>
<feature type="signal peptide" evidence="1">
    <location>
        <begin position="1"/>
        <end position="29"/>
    </location>
</feature>
<evidence type="ECO:0000313" key="2">
    <source>
        <dbReference type="EMBL" id="MBR0679016.1"/>
    </source>
</evidence>
<organism evidence="2 3">
    <name type="scientific">Neoroseomonas eburnea</name>
    <dbReference type="NCBI Taxonomy" id="1346889"/>
    <lineage>
        <taxon>Bacteria</taxon>
        <taxon>Pseudomonadati</taxon>
        <taxon>Pseudomonadota</taxon>
        <taxon>Alphaproteobacteria</taxon>
        <taxon>Acetobacterales</taxon>
        <taxon>Acetobacteraceae</taxon>
        <taxon>Neoroseomonas</taxon>
    </lineage>
</organism>
<reference evidence="2" key="1">
    <citation type="submission" date="2020-01" db="EMBL/GenBank/DDBJ databases">
        <authorList>
            <person name="Rat A."/>
        </authorList>
    </citation>
    <scope>NUCLEOTIDE SEQUENCE</scope>
    <source>
        <strain evidence="2">LMG 31228</strain>
    </source>
</reference>
<proteinExistence type="predicted"/>
<sequence length="156" mass="16616">MRTNIAAFPAGFLLLLVAGCAAVPEPASAPAPGAAASRDVPQVVGGRRLTGAEFRQMVFGNTLDRRLPNGSRLLVYIAADGSQRLRLTGVQGQRASDRGTVSIRGDEVCSRWERIAGGRDTCFAYFQLGQSLVAIDVEGEISPTRFELQRGNPEGV</sequence>
<evidence type="ECO:0000313" key="3">
    <source>
        <dbReference type="Proteomes" id="UP001138709"/>
    </source>
</evidence>
<comment type="caution">
    <text evidence="2">The sequence shown here is derived from an EMBL/GenBank/DDBJ whole genome shotgun (WGS) entry which is preliminary data.</text>
</comment>
<accession>A0A9X9X5N0</accession>
<dbReference type="PROSITE" id="PS51257">
    <property type="entry name" value="PROKAR_LIPOPROTEIN"/>
    <property type="match status" value="1"/>
</dbReference>
<feature type="chain" id="PRO_5040924707" description="Lipoprotein" evidence="1">
    <location>
        <begin position="30"/>
        <end position="156"/>
    </location>
</feature>